<comment type="caution">
    <text evidence="2">The sequence shown here is derived from an EMBL/GenBank/DDBJ whole genome shotgun (WGS) entry which is preliminary data.</text>
</comment>
<proteinExistence type="predicted"/>
<gene>
    <name evidence="2" type="ORF">K461DRAFT_295818</name>
</gene>
<protein>
    <recommendedName>
        <fullName evidence="1">RGS domain-containing protein</fullName>
    </recommendedName>
</protein>
<sequence length="66" mass="7425">MTRAVGEDTEMMTSLDEVAVLFDQAQTSVFKLMASDSVPKFARDPKYASVLRERNLEHLLTGLNLH</sequence>
<name>A0A9P4MK88_9PEZI</name>
<organism evidence="2 3">
    <name type="scientific">Myriangium duriaei CBS 260.36</name>
    <dbReference type="NCBI Taxonomy" id="1168546"/>
    <lineage>
        <taxon>Eukaryota</taxon>
        <taxon>Fungi</taxon>
        <taxon>Dikarya</taxon>
        <taxon>Ascomycota</taxon>
        <taxon>Pezizomycotina</taxon>
        <taxon>Dothideomycetes</taxon>
        <taxon>Dothideomycetidae</taxon>
        <taxon>Myriangiales</taxon>
        <taxon>Myriangiaceae</taxon>
        <taxon>Myriangium</taxon>
    </lineage>
</organism>
<accession>A0A9P4MK88</accession>
<dbReference type="InterPro" id="IPR016137">
    <property type="entry name" value="RGS"/>
</dbReference>
<dbReference type="InterPro" id="IPR044926">
    <property type="entry name" value="RGS_subdomain_2"/>
</dbReference>
<evidence type="ECO:0000313" key="2">
    <source>
        <dbReference type="EMBL" id="KAF2150551.1"/>
    </source>
</evidence>
<feature type="domain" description="RGS" evidence="1">
    <location>
        <begin position="21"/>
        <end position="51"/>
    </location>
</feature>
<dbReference type="Pfam" id="PF00615">
    <property type="entry name" value="RGS"/>
    <property type="match status" value="1"/>
</dbReference>
<reference evidence="2" key="1">
    <citation type="journal article" date="2020" name="Stud. Mycol.">
        <title>101 Dothideomycetes genomes: a test case for predicting lifestyles and emergence of pathogens.</title>
        <authorList>
            <person name="Haridas S."/>
            <person name="Albert R."/>
            <person name="Binder M."/>
            <person name="Bloem J."/>
            <person name="Labutti K."/>
            <person name="Salamov A."/>
            <person name="Andreopoulos B."/>
            <person name="Baker S."/>
            <person name="Barry K."/>
            <person name="Bills G."/>
            <person name="Bluhm B."/>
            <person name="Cannon C."/>
            <person name="Castanera R."/>
            <person name="Culley D."/>
            <person name="Daum C."/>
            <person name="Ezra D."/>
            <person name="Gonzalez J."/>
            <person name="Henrissat B."/>
            <person name="Kuo A."/>
            <person name="Liang C."/>
            <person name="Lipzen A."/>
            <person name="Lutzoni F."/>
            <person name="Magnuson J."/>
            <person name="Mondo S."/>
            <person name="Nolan M."/>
            <person name="Ohm R."/>
            <person name="Pangilinan J."/>
            <person name="Park H.-J."/>
            <person name="Ramirez L."/>
            <person name="Alfaro M."/>
            <person name="Sun H."/>
            <person name="Tritt A."/>
            <person name="Yoshinaga Y."/>
            <person name="Zwiers L.-H."/>
            <person name="Turgeon B."/>
            <person name="Goodwin S."/>
            <person name="Spatafora J."/>
            <person name="Crous P."/>
            <person name="Grigoriev I."/>
        </authorList>
    </citation>
    <scope>NUCLEOTIDE SEQUENCE</scope>
    <source>
        <strain evidence="2">CBS 260.36</strain>
    </source>
</reference>
<dbReference type="SUPFAM" id="SSF48097">
    <property type="entry name" value="Regulator of G-protein signaling, RGS"/>
    <property type="match status" value="1"/>
</dbReference>
<dbReference type="OrthoDB" id="196547at2759"/>
<dbReference type="AlphaFoldDB" id="A0A9P4MK88"/>
<dbReference type="Proteomes" id="UP000799439">
    <property type="component" value="Unassembled WGS sequence"/>
</dbReference>
<evidence type="ECO:0000259" key="1">
    <source>
        <dbReference type="PROSITE" id="PS50132"/>
    </source>
</evidence>
<dbReference type="PROSITE" id="PS50132">
    <property type="entry name" value="RGS"/>
    <property type="match status" value="1"/>
</dbReference>
<dbReference type="Gene3D" id="1.10.167.10">
    <property type="entry name" value="Regulator of G-protein Signalling 4, domain 2"/>
    <property type="match status" value="1"/>
</dbReference>
<dbReference type="EMBL" id="ML996089">
    <property type="protein sequence ID" value="KAF2150551.1"/>
    <property type="molecule type" value="Genomic_DNA"/>
</dbReference>
<dbReference type="InterPro" id="IPR036305">
    <property type="entry name" value="RGS_sf"/>
</dbReference>
<evidence type="ECO:0000313" key="3">
    <source>
        <dbReference type="Proteomes" id="UP000799439"/>
    </source>
</evidence>
<keyword evidence="3" id="KW-1185">Reference proteome</keyword>